<evidence type="ECO:0000313" key="5">
    <source>
        <dbReference type="EMBL" id="ELR5218036.1"/>
    </source>
</evidence>
<dbReference type="AlphaFoldDB" id="A0A3R8Y4Q8"/>
<feature type="binding site" evidence="3">
    <location>
        <position position="156"/>
    </location>
    <ligand>
        <name>a divalent metal cation</name>
        <dbReference type="ChEBI" id="CHEBI:60240"/>
    </ligand>
</feature>
<dbReference type="InterPro" id="IPR011042">
    <property type="entry name" value="6-blade_b-propeller_TolB-like"/>
</dbReference>
<dbReference type="GO" id="GO:0004341">
    <property type="term" value="F:gluconolactonase activity"/>
    <property type="evidence" value="ECO:0007669"/>
    <property type="project" value="TreeGrafter"/>
</dbReference>
<feature type="binding site" evidence="3">
    <location>
        <position position="107"/>
    </location>
    <ligand>
        <name>substrate</name>
    </ligand>
</feature>
<gene>
    <name evidence="6" type="ORF">M0K77_002556</name>
    <name evidence="5" type="ORF">M0K77_RS12780</name>
</gene>
<comment type="similarity">
    <text evidence="1">Belongs to the SMP-30/CGR1 family.</text>
</comment>
<comment type="cofactor">
    <cofactor evidence="3">
        <name>Zn(2+)</name>
        <dbReference type="ChEBI" id="CHEBI:29105"/>
    </cofactor>
    <text evidence="3">Binds 1 divalent metal cation per subunit.</text>
</comment>
<dbReference type="PRINTS" id="PR01790">
    <property type="entry name" value="SMP30FAMILY"/>
</dbReference>
<evidence type="ECO:0000259" key="4">
    <source>
        <dbReference type="Pfam" id="PF08450"/>
    </source>
</evidence>
<reference evidence="5" key="1">
    <citation type="submission" date="2023-10" db="EMBL/GenBank/DDBJ databases">
        <authorList>
            <consortium name="Clinical and Environmental Microbiology Branch: Whole genome sequencing antimicrobial resistance pathogens in the healthcare setting"/>
        </authorList>
    </citation>
    <scope>NUCLEOTIDE SEQUENCE</scope>
    <source>
        <strain evidence="5">2020QW-00022</strain>
    </source>
</reference>
<accession>A0A3R8Y4Q8</accession>
<keyword evidence="3" id="KW-0862">Zinc</keyword>
<dbReference type="PANTHER" id="PTHR10907">
    <property type="entry name" value="REGUCALCIN"/>
    <property type="match status" value="1"/>
</dbReference>
<dbReference type="SUPFAM" id="SSF63829">
    <property type="entry name" value="Calcium-dependent phosphotriesterase"/>
    <property type="match status" value="1"/>
</dbReference>
<dbReference type="EMBL" id="ABEXCJ050000004">
    <property type="protein sequence ID" value="EMR4590223.1"/>
    <property type="molecule type" value="Genomic_DNA"/>
</dbReference>
<protein>
    <submittedName>
        <fullName evidence="5">SMP-30/gluconolactonase/LRE family protein</fullName>
    </submittedName>
</protein>
<comment type="caution">
    <text evidence="5">The sequence shown here is derived from an EMBL/GenBank/DDBJ whole genome shotgun (WGS) entry which is preliminary data.</text>
</comment>
<dbReference type="GO" id="GO:0005509">
    <property type="term" value="F:calcium ion binding"/>
    <property type="evidence" value="ECO:0007669"/>
    <property type="project" value="TreeGrafter"/>
</dbReference>
<evidence type="ECO:0000313" key="6">
    <source>
        <dbReference type="EMBL" id="EMR4590223.1"/>
    </source>
</evidence>
<dbReference type="RefSeq" id="WP_125891557.1">
    <property type="nucleotide sequence ID" value="NZ_RHRR02000001.1"/>
</dbReference>
<dbReference type="OrthoDB" id="9775406at2"/>
<keyword evidence="3" id="KW-0479">Metal-binding</keyword>
<evidence type="ECO:0000256" key="1">
    <source>
        <dbReference type="ARBA" id="ARBA00008853"/>
    </source>
</evidence>
<feature type="binding site" evidence="3">
    <location>
        <position position="22"/>
    </location>
    <ligand>
        <name>a divalent metal cation</name>
        <dbReference type="ChEBI" id="CHEBI:60240"/>
    </ligand>
</feature>
<sequence length="286" mass="32300">MSKSIFAFDTKIIKSPQAELGESPIWCYHTNSLLWVDIKKGKLFRFYPNLSDAVEVQNIPTLTSAVLPTNIKDLFVLINIDGIYVLNYKTRELSVYFEFKFNNKKIRTNECQVSPDGNIFISVMDKNANNPIGVIYEFNAERKELNCIHSNLLIPNTMQWFGGGFWFADSGRKVFYRKDLNTNAIKEYPVNYIADGSALTKEGILINACWGDKCLALYDLNNSMQLIGRIIVDSSQPTSCLFSGIDHSTLYVTSAYDGLEKITINDGMVTSIKTNFIGQPSNTFVL</sequence>
<name>A0A3R8Y4Q8_PRORE</name>
<dbReference type="GO" id="GO:0019853">
    <property type="term" value="P:L-ascorbic acid biosynthetic process"/>
    <property type="evidence" value="ECO:0007669"/>
    <property type="project" value="TreeGrafter"/>
</dbReference>
<dbReference type="PANTHER" id="PTHR10907:SF47">
    <property type="entry name" value="REGUCALCIN"/>
    <property type="match status" value="1"/>
</dbReference>
<evidence type="ECO:0000256" key="2">
    <source>
        <dbReference type="PIRSR" id="PIRSR605511-1"/>
    </source>
</evidence>
<feature type="binding site" evidence="3">
    <location>
        <position position="195"/>
    </location>
    <ligand>
        <name>a divalent metal cation</name>
        <dbReference type="ChEBI" id="CHEBI:60240"/>
    </ligand>
</feature>
<dbReference type="EMBL" id="ABEXCJ040000004">
    <property type="protein sequence ID" value="ELR5218036.1"/>
    <property type="molecule type" value="Genomic_DNA"/>
</dbReference>
<dbReference type="Gene3D" id="2.120.10.30">
    <property type="entry name" value="TolB, C-terminal domain"/>
    <property type="match status" value="1"/>
</dbReference>
<feature type="domain" description="SMP-30/Gluconolactonase/LRE-like region" evidence="4">
    <location>
        <begin position="20"/>
        <end position="255"/>
    </location>
</feature>
<evidence type="ECO:0000256" key="3">
    <source>
        <dbReference type="PIRSR" id="PIRSR605511-2"/>
    </source>
</evidence>
<dbReference type="InterPro" id="IPR005511">
    <property type="entry name" value="SMP-30"/>
</dbReference>
<organism evidence="5">
    <name type="scientific">Providencia rettgeri</name>
    <dbReference type="NCBI Taxonomy" id="587"/>
    <lineage>
        <taxon>Bacteria</taxon>
        <taxon>Pseudomonadati</taxon>
        <taxon>Pseudomonadota</taxon>
        <taxon>Gammaproteobacteria</taxon>
        <taxon>Enterobacterales</taxon>
        <taxon>Morganellaceae</taxon>
        <taxon>Providencia</taxon>
    </lineage>
</organism>
<dbReference type="InterPro" id="IPR013658">
    <property type="entry name" value="SGL"/>
</dbReference>
<proteinExistence type="inferred from homology"/>
<dbReference type="Pfam" id="PF08450">
    <property type="entry name" value="SGL"/>
    <property type="match status" value="1"/>
</dbReference>
<feature type="active site" description="Proton donor/acceptor" evidence="2">
    <location>
        <position position="195"/>
    </location>
</feature>
<feature type="binding site" evidence="3">
    <location>
        <position position="109"/>
    </location>
    <ligand>
        <name>substrate</name>
    </ligand>
</feature>